<sequence length="2950" mass="339602">MDGDGEGTIAIIQALRDAGLAITVMDGRYQRLLNLEHQARERLAIARILALKKSLEVSQFHSSAETSTLDKPHRGTQVCNGRYTSSYQTTHCNTSPASPQVDPPEFPPQRLSPNTTEGNFLVGGCRSGDSYAPVKDSRSYRKSIASQDRGALHSNRIAHTSEFTNRVSRESEAFIYSLRKYPSISPERPGSAEMVQRLINYTQSKNFKKRWRKSKSMRSLPDINRKPDIQTMNKSNKNIQTYTRSGSSSPVKNDFNANYIEETLSRNFILKSPISDSRNVRYKDLQDDHLNETYDYLKYNIPSHRKFYRSPEVRYLTDVTKRFRDTLRQIYDDKPIMCQKMRNRYTNHERQYHSQQQRQPCDYHRPILTPGCSKNCQLPYDCKPKTSFVICACPKKIIDDAINEWMKTIPINSAESRSDKMKREELIQKLALKLKEIVEDDDFSDKAKDEIEKCVNDMPMWNPGTEREQDALKNLIIESLYSKIKNLNNNDLLREIVSKWLDVVNLRDKDYEGNVVVKRKVVDDLVNKIKPLNIKDNGKAKVFKVVKKEIEDSVDRLPILLRRTRSETVNGIATKLTDVLENEQKQKDVENESSKTRIGDDGKRKEDDLNNVRVSAAEKGEQVEINNTKIKEEINEAISAEVKKLVENWSTDVSNLQSSIEKNRANEELAKQLLEIKTSNRNIEDTINRMQTTFPSESLNTIAAKIAEILVKEHEQMRRVEQSNRTRFIEDVDKVVCDEVKKLIKDWGQRMTNLQSSIDKNEAIEHLTQQLLEIKTTNIRIEDMISHIRNIDPNETVDAVVEKLMEILAEEEEKRKLEDINRERVKDERNRSFCEDVKTIIEEWGSKITKLQSSVDKNEAIDKLTEQLLDIKSSNMNLKDMINHMQNMIPNETVDAVVEKLTTIFYKEEEKRKREELNGDRLKEDMNKTVFREVKKLIEDWGRRITTLQTSLDRSNAIEDLTKQLLQIKSTNMNIEDMINRIQNVIPSETIEGVTVKLTEALAKEERLKRTEEELNKTRIKANIDKAVCAEVKKLVNNWENKISNMHNEIDKSKAIEELTNQIIELKLSSKNIENMINRMQNIIPSETVEGVTAKISEVLIKEQESKRKEEERNKHKIKNEVDKAVCTEIKVLMDDWNSNIANLQTSIQRNPTIEKLSKQLLEIKSTNTNIEDMINQMQHVISRETVAGVSSKLAEVLADDKKERQREKETLTTKFANVINKAVGTEIKALIEDCSKNIATLRKSIDKNSANNELAKQLLEIKSTNINIENLIHQMKSDIPTDTIEGVTEKLSKVIGKEQEHKRKEDEYNNAKLKTDIEKVVSAELKKLVHEWKDNIVNLQSIIGKNVEAEKLMTQLSEIKSKNANIEDMIHQLKYMIPSETVEGITAKLSEILINEQRQSRIQEDSKRSRTENDIENAVNKEVTKLIIDWNNDIANLQSSIDRNRTESLTRQLIEIKSTNMNIKDTLNEMQDTIKKFLETANLQQSDGRAKHEISTKLITKIQNLETLLGEKLKILSEQDHFSLGNEQDTYSQLTVTPTIVRQTSPELLRDSYERNRSSESPATSKSETTNIPKKKMRRMDAMEDVEISHSQNITPKQRLRNYYKDRHSLTDPIEHIVISDVKIGVDDKNDIEKLLKHIQELEIQGFDQDIILDVIDDWLDMLSKKTDIDIPIREREAIAKKLLEYFEKTKPRKRWDESNDKRKTFVNDISDLIDNELVKFGENRKMKNKTVSILESSTHEMGKVPSGDLKEFIREELKEMLEQYKVGITNKELEDMISHMLADQIMRGVDSDKSRGKVYSMLQEDNIPKSKAADISMKLTDRVREMSLAHKAKDSSIFINRSKKVQTVSPFHNEAFKNEAERIILEFIDEFTNDPNFVKQTKIKEHTRVLANLIADIFSEPNENTEDLLKDAIWEYFNEISYQSDTPVLDLIDELANRVLSIPINTSTPRKEKRSIRSKQDGIELLKGDKLKSVRTDIANTSKRFNDEININSKDLCFCDVEKLEIDYNDKLTNIISNWIEGFPIKIDEKFKIEMTKDLVSDILDRQKYLQLNPTTKTSDREELEHLNYQVFRWLNNLPGAGNKIAEETFDSILEEWFANLSLKSRKTCFEIIEVGRFKADFKCRLEHLHRALNKEAMRVEIRKFLLNFPLDPAKNNDEYINEKINELMELLESVPWVSDSGMYGDSAKLVHLKDSREINRTSVEDLSSSKQVNLSLQSIRPPSSFRKSCNILSDYIMVWFNSLPIITDSSEQGEDMKALKQSLASQLMNKIGEMNINQDIFNDDYLYEEILKDEIESLLNELPMNAELESTLSDLKVDLIDKIMDSRERIKQEIAGQQYKRNLRDIISKTLPLQRSMNLQDLAELDILKDHLADAYINLHFYGADNGLLDKYKTKISDEITRFCNNYLNKHPDASVDNEKLKFELFDALQNVEIPNEEILSGEIEKARIRDEINDWIKGILLKEQTKTELLQRNKMIALLTKKLHDNETDGELDDNEINDETKKEILKFLYKLPLTVNDNKIVGNYADKLIDNLNRSASSRRYNASKTLRSLKDTSLSLWKTIDNSTDDTKDKITTKSLNIGTVTEKYTKESTSLNESTKDRSSKQARSNYIPLIPQSTLSTADRAHLEEIRERTLNASSFRPNSTKRDAAVSPLPTDVASQTDIIPTTSQNGIKSPNCLTKLPVCPEAKCPSRLVGFTNPVDQPFKSISPMQQDVSIDNTEIGGSQEIRTTTPDQPEICSGAIFNKEQNKQIEKGSEFQQQTDLPGFITTGSQVEFVRSITEDINPTHGNLCPGVQNISECYNKTCPSIEGFLQESNKNVGSTQEISYGQNAAAGPSKPDISPQVIMKEYYLGPSDQGTNRPGRSCISINSRGDQTRAQQGRFSHRQYNEEYASRPTQTSCSNVDCRRNFRPKYWQYPQLIAKTSANDFDFYGPSDSKALNKQFLA</sequence>
<protein>
    <submittedName>
        <fullName evidence="1">Uncharacterized protein</fullName>
    </submittedName>
</protein>
<organism evidence="1 2">
    <name type="scientific">Dendrolimus kikuchii</name>
    <dbReference type="NCBI Taxonomy" id="765133"/>
    <lineage>
        <taxon>Eukaryota</taxon>
        <taxon>Metazoa</taxon>
        <taxon>Ecdysozoa</taxon>
        <taxon>Arthropoda</taxon>
        <taxon>Hexapoda</taxon>
        <taxon>Insecta</taxon>
        <taxon>Pterygota</taxon>
        <taxon>Neoptera</taxon>
        <taxon>Endopterygota</taxon>
        <taxon>Lepidoptera</taxon>
        <taxon>Glossata</taxon>
        <taxon>Ditrysia</taxon>
        <taxon>Bombycoidea</taxon>
        <taxon>Lasiocampidae</taxon>
        <taxon>Dendrolimus</taxon>
    </lineage>
</organism>
<accession>A0ACC1CEV6</accession>
<dbReference type="EMBL" id="CM034414">
    <property type="protein sequence ID" value="KAJ0170135.1"/>
    <property type="molecule type" value="Genomic_DNA"/>
</dbReference>
<dbReference type="Proteomes" id="UP000824533">
    <property type="component" value="Linkage Group LG28"/>
</dbReference>
<comment type="caution">
    <text evidence="1">The sequence shown here is derived from an EMBL/GenBank/DDBJ whole genome shotgun (WGS) entry which is preliminary data.</text>
</comment>
<evidence type="ECO:0000313" key="1">
    <source>
        <dbReference type="EMBL" id="KAJ0170135.1"/>
    </source>
</evidence>
<proteinExistence type="predicted"/>
<name>A0ACC1CEV6_9NEOP</name>
<evidence type="ECO:0000313" key="2">
    <source>
        <dbReference type="Proteomes" id="UP000824533"/>
    </source>
</evidence>
<keyword evidence="2" id="KW-1185">Reference proteome</keyword>
<reference evidence="1 2" key="1">
    <citation type="journal article" date="2021" name="Front. Genet.">
        <title>Chromosome-Level Genome Assembly Reveals Significant Gene Expansion in the Toll and IMD Signaling Pathways of Dendrolimus kikuchii.</title>
        <authorList>
            <person name="Zhou J."/>
            <person name="Wu P."/>
            <person name="Xiong Z."/>
            <person name="Liu N."/>
            <person name="Zhao N."/>
            <person name="Ji M."/>
            <person name="Qiu Y."/>
            <person name="Yang B."/>
        </authorList>
    </citation>
    <scope>NUCLEOTIDE SEQUENCE [LARGE SCALE GENOMIC DNA]</scope>
    <source>
        <strain evidence="1">Ann1</strain>
    </source>
</reference>
<gene>
    <name evidence="1" type="ORF">K1T71_014063</name>
</gene>